<feature type="transmembrane region" description="Helical" evidence="8">
    <location>
        <begin position="51"/>
        <end position="73"/>
    </location>
</feature>
<comment type="caution">
    <text evidence="9">The sequence shown here is derived from an EMBL/GenBank/DDBJ whole genome shotgun (WGS) entry which is preliminary data.</text>
</comment>
<evidence type="ECO:0000256" key="1">
    <source>
        <dbReference type="ARBA" id="ARBA00004127"/>
    </source>
</evidence>
<feature type="region of interest" description="Disordered" evidence="7">
    <location>
        <begin position="162"/>
        <end position="181"/>
    </location>
</feature>
<evidence type="ECO:0000256" key="4">
    <source>
        <dbReference type="ARBA" id="ARBA00022989"/>
    </source>
</evidence>
<protein>
    <submittedName>
        <fullName evidence="9">Uncharacterized protein</fullName>
    </submittedName>
</protein>
<dbReference type="InterPro" id="IPR052222">
    <property type="entry name" value="DESIGUAL"/>
</dbReference>
<dbReference type="GO" id="GO:0012505">
    <property type="term" value="C:endomembrane system"/>
    <property type="evidence" value="ECO:0007669"/>
    <property type="project" value="UniProtKB-SubCell"/>
</dbReference>
<keyword evidence="2 8" id="KW-0812">Transmembrane</keyword>
<keyword evidence="3" id="KW-0732">Signal</keyword>
<feature type="transmembrane region" description="Helical" evidence="8">
    <location>
        <begin position="93"/>
        <end position="113"/>
    </location>
</feature>
<evidence type="ECO:0000256" key="5">
    <source>
        <dbReference type="ARBA" id="ARBA00023136"/>
    </source>
</evidence>
<feature type="transmembrane region" description="Helical" evidence="8">
    <location>
        <begin position="6"/>
        <end position="30"/>
    </location>
</feature>
<accession>A0A6A1ULG6</accession>
<dbReference type="Proteomes" id="UP000516437">
    <property type="component" value="Unassembled WGS sequence"/>
</dbReference>
<dbReference type="AlphaFoldDB" id="A0A6A1ULG6"/>
<comment type="subcellular location">
    <subcellularLocation>
        <location evidence="1">Endomembrane system</location>
        <topology evidence="1">Multi-pass membrane protein</topology>
    </subcellularLocation>
</comment>
<name>A0A6A1ULG6_9ROSI</name>
<comment type="similarity">
    <text evidence="6">Belongs to the DESIGUAL family.</text>
</comment>
<dbReference type="OrthoDB" id="1667348at2759"/>
<sequence length="181" mass="19577">MPKNVGFLVCTLIMVMDVVAGILGIEAEIAQNKVKHLRVWIFECRDPSYQAFKLGLAAAVLLALAHTIANLLGGCACILSREDYQKATANKQLAVGSFIFSWITLVVGFTMLIIGTWANSRSRKSCGIAHNRLLSIGGIVCFVHGLFTVAYYVSATAAATDEKNRQRNPHRGPATHPPPPA</sequence>
<dbReference type="Pfam" id="PF06749">
    <property type="entry name" value="DUF1218"/>
    <property type="match status" value="1"/>
</dbReference>
<keyword evidence="10" id="KW-1185">Reference proteome</keyword>
<dbReference type="EMBL" id="RXIC02000086">
    <property type="protein sequence ID" value="KAB1201245.1"/>
    <property type="molecule type" value="Genomic_DNA"/>
</dbReference>
<keyword evidence="4 8" id="KW-1133">Transmembrane helix</keyword>
<organism evidence="9 10">
    <name type="scientific">Morella rubra</name>
    <name type="common">Chinese bayberry</name>
    <dbReference type="NCBI Taxonomy" id="262757"/>
    <lineage>
        <taxon>Eukaryota</taxon>
        <taxon>Viridiplantae</taxon>
        <taxon>Streptophyta</taxon>
        <taxon>Embryophyta</taxon>
        <taxon>Tracheophyta</taxon>
        <taxon>Spermatophyta</taxon>
        <taxon>Magnoliopsida</taxon>
        <taxon>eudicotyledons</taxon>
        <taxon>Gunneridae</taxon>
        <taxon>Pentapetalae</taxon>
        <taxon>rosids</taxon>
        <taxon>fabids</taxon>
        <taxon>Fagales</taxon>
        <taxon>Myricaceae</taxon>
        <taxon>Morella</taxon>
    </lineage>
</organism>
<evidence type="ECO:0000313" key="10">
    <source>
        <dbReference type="Proteomes" id="UP000516437"/>
    </source>
</evidence>
<keyword evidence="5 8" id="KW-0472">Membrane</keyword>
<reference evidence="9 10" key="1">
    <citation type="journal article" date="2019" name="Plant Biotechnol. J.">
        <title>The red bayberry genome and genetic basis of sex determination.</title>
        <authorList>
            <person name="Jia H.M."/>
            <person name="Jia H.J."/>
            <person name="Cai Q.L."/>
            <person name="Wang Y."/>
            <person name="Zhao H.B."/>
            <person name="Yang W.F."/>
            <person name="Wang G.Y."/>
            <person name="Li Y.H."/>
            <person name="Zhan D.L."/>
            <person name="Shen Y.T."/>
            <person name="Niu Q.F."/>
            <person name="Chang L."/>
            <person name="Qiu J."/>
            <person name="Zhao L."/>
            <person name="Xie H.B."/>
            <person name="Fu W.Y."/>
            <person name="Jin J."/>
            <person name="Li X.W."/>
            <person name="Jiao Y."/>
            <person name="Zhou C.C."/>
            <person name="Tu T."/>
            <person name="Chai C.Y."/>
            <person name="Gao J.L."/>
            <person name="Fan L.J."/>
            <person name="van de Weg E."/>
            <person name="Wang J.Y."/>
            <person name="Gao Z.S."/>
        </authorList>
    </citation>
    <scope>NUCLEOTIDE SEQUENCE [LARGE SCALE GENOMIC DNA]</scope>
    <source>
        <tissue evidence="9">Leaves</tissue>
    </source>
</reference>
<gene>
    <name evidence="9" type="ORF">CJ030_MR0G004565</name>
</gene>
<evidence type="ECO:0000256" key="8">
    <source>
        <dbReference type="SAM" id="Phobius"/>
    </source>
</evidence>
<feature type="transmembrane region" description="Helical" evidence="8">
    <location>
        <begin position="133"/>
        <end position="153"/>
    </location>
</feature>
<dbReference type="InterPro" id="IPR009606">
    <property type="entry name" value="DEAL/Modifying_wall_lignin1/2"/>
</dbReference>
<evidence type="ECO:0000256" key="2">
    <source>
        <dbReference type="ARBA" id="ARBA00022692"/>
    </source>
</evidence>
<evidence type="ECO:0000256" key="3">
    <source>
        <dbReference type="ARBA" id="ARBA00022729"/>
    </source>
</evidence>
<evidence type="ECO:0000256" key="7">
    <source>
        <dbReference type="SAM" id="MobiDB-lite"/>
    </source>
</evidence>
<evidence type="ECO:0000313" key="9">
    <source>
        <dbReference type="EMBL" id="KAB1201245.1"/>
    </source>
</evidence>
<dbReference type="PANTHER" id="PTHR31769">
    <property type="entry name" value="OS07G0462200 PROTEIN-RELATED"/>
    <property type="match status" value="1"/>
</dbReference>
<evidence type="ECO:0000256" key="6">
    <source>
        <dbReference type="ARBA" id="ARBA00029467"/>
    </source>
</evidence>
<proteinExistence type="inferred from homology"/>